<dbReference type="InterPro" id="IPR006145">
    <property type="entry name" value="PsdUridine_synth_RsuA/RluA"/>
</dbReference>
<feature type="domain" description="Pseudouridine synthase RsuA/RluA-like" evidence="6">
    <location>
        <begin position="94"/>
        <end position="246"/>
    </location>
</feature>
<dbReference type="EMBL" id="FOOG01000014">
    <property type="protein sequence ID" value="SFF93098.1"/>
    <property type="molecule type" value="Genomic_DNA"/>
</dbReference>
<dbReference type="PANTHER" id="PTHR21600">
    <property type="entry name" value="MITOCHONDRIAL RNA PSEUDOURIDINE SYNTHASE"/>
    <property type="match status" value="1"/>
</dbReference>
<evidence type="ECO:0000256" key="4">
    <source>
        <dbReference type="PIRSR" id="PIRSR606225-1"/>
    </source>
</evidence>
<dbReference type="InterPro" id="IPR050188">
    <property type="entry name" value="RluA_PseudoU_synthase"/>
</dbReference>
<dbReference type="RefSeq" id="WP_089751864.1">
    <property type="nucleotide sequence ID" value="NZ_FOOG01000014.1"/>
</dbReference>
<dbReference type="OrthoDB" id="9807829at2"/>
<dbReference type="InterPro" id="IPR006224">
    <property type="entry name" value="PsdUridine_synth_RluA-like_CS"/>
</dbReference>
<dbReference type="CDD" id="cd02869">
    <property type="entry name" value="PseudoU_synth_RluA_like"/>
    <property type="match status" value="1"/>
</dbReference>
<dbReference type="Gene3D" id="3.30.2350.10">
    <property type="entry name" value="Pseudouridine synthase"/>
    <property type="match status" value="1"/>
</dbReference>
<comment type="catalytic activity">
    <reaction evidence="1 5">
        <text>a uridine in RNA = a pseudouridine in RNA</text>
        <dbReference type="Rhea" id="RHEA:48348"/>
        <dbReference type="Rhea" id="RHEA-COMP:12068"/>
        <dbReference type="Rhea" id="RHEA-COMP:12069"/>
        <dbReference type="ChEBI" id="CHEBI:65314"/>
        <dbReference type="ChEBI" id="CHEBI:65315"/>
    </reaction>
</comment>
<dbReference type="NCBIfam" id="TIGR00005">
    <property type="entry name" value="rluA_subfam"/>
    <property type="match status" value="1"/>
</dbReference>
<dbReference type="InterPro" id="IPR006225">
    <property type="entry name" value="PsdUridine_synth_RluC/D"/>
</dbReference>
<dbReference type="Pfam" id="PF00849">
    <property type="entry name" value="PseudoU_synth_2"/>
    <property type="match status" value="1"/>
</dbReference>
<keyword evidence="3 5" id="KW-0413">Isomerase</keyword>
<reference evidence="8" key="1">
    <citation type="submission" date="2016-10" db="EMBL/GenBank/DDBJ databases">
        <authorList>
            <person name="Varghese N."/>
            <person name="Submissions S."/>
        </authorList>
    </citation>
    <scope>NUCLEOTIDE SEQUENCE [LARGE SCALE GENOMIC DNA]</scope>
    <source>
        <strain evidence="8">FP5</strain>
    </source>
</reference>
<feature type="active site" evidence="4">
    <location>
        <position position="141"/>
    </location>
</feature>
<sequence>MKTNRIGEWLEVTIPEKWNGYTIERVLKKEWFVPRKLVHEFRSNNEVTLNNETANWKDTKVKANDLLRIRLFKPRQLEVTPVYMDIDVVYEDDHLLVVNKPAGLFTHPNTPEDHHTLVNGVAFYFQMNGIEATPKYVHRLDKDTSGAILFAKHDLAIAMLGKELQNRNIKRTYIAWAHGRLKPKKATIDQPIGKDRHHPVRRRVSPNGQPAITTYEVLEYDKARKASLVTLNLQSGRTHQIRVHLSYLGHPLLGDELYGGEEKNGPSQALHAARLTFVHPFTEKEIRCLAMPPEDSPFFTNEHVEALDT</sequence>
<evidence type="ECO:0000259" key="6">
    <source>
        <dbReference type="Pfam" id="PF00849"/>
    </source>
</evidence>
<organism evidence="7 8">
    <name type="scientific">Halobacillus alkaliphilus</name>
    <dbReference type="NCBI Taxonomy" id="396056"/>
    <lineage>
        <taxon>Bacteria</taxon>
        <taxon>Bacillati</taxon>
        <taxon>Bacillota</taxon>
        <taxon>Bacilli</taxon>
        <taxon>Bacillales</taxon>
        <taxon>Bacillaceae</taxon>
        <taxon>Halobacillus</taxon>
    </lineage>
</organism>
<evidence type="ECO:0000256" key="5">
    <source>
        <dbReference type="RuleBase" id="RU362028"/>
    </source>
</evidence>
<keyword evidence="8" id="KW-1185">Reference proteome</keyword>
<comment type="similarity">
    <text evidence="2 5">Belongs to the pseudouridine synthase RluA family.</text>
</comment>
<gene>
    <name evidence="7" type="ORF">SAMN05216353_11458</name>
</gene>
<evidence type="ECO:0000313" key="7">
    <source>
        <dbReference type="EMBL" id="SFF93098.1"/>
    </source>
</evidence>
<protein>
    <recommendedName>
        <fullName evidence="5">Pseudouridine synthase</fullName>
        <ecNumber evidence="5">5.4.99.-</ecNumber>
    </recommendedName>
</protein>
<dbReference type="PROSITE" id="PS01129">
    <property type="entry name" value="PSI_RLU"/>
    <property type="match status" value="1"/>
</dbReference>
<dbReference type="InterPro" id="IPR020103">
    <property type="entry name" value="PsdUridine_synth_cat_dom_sf"/>
</dbReference>
<dbReference type="Proteomes" id="UP000198897">
    <property type="component" value="Unassembled WGS sequence"/>
</dbReference>
<evidence type="ECO:0000256" key="1">
    <source>
        <dbReference type="ARBA" id="ARBA00000073"/>
    </source>
</evidence>
<comment type="function">
    <text evidence="5">Responsible for synthesis of pseudouridine from uracil.</text>
</comment>
<dbReference type="GO" id="GO:0003723">
    <property type="term" value="F:RNA binding"/>
    <property type="evidence" value="ECO:0007669"/>
    <property type="project" value="InterPro"/>
</dbReference>
<dbReference type="GO" id="GO:0000455">
    <property type="term" value="P:enzyme-directed rRNA pseudouridine synthesis"/>
    <property type="evidence" value="ECO:0007669"/>
    <property type="project" value="TreeGrafter"/>
</dbReference>
<evidence type="ECO:0000313" key="8">
    <source>
        <dbReference type="Proteomes" id="UP000198897"/>
    </source>
</evidence>
<dbReference type="FunFam" id="3.30.2350.10:FF:000005">
    <property type="entry name" value="Pseudouridine synthase"/>
    <property type="match status" value="1"/>
</dbReference>
<dbReference type="EC" id="5.4.99.-" evidence="5"/>
<evidence type="ECO:0000256" key="3">
    <source>
        <dbReference type="ARBA" id="ARBA00023235"/>
    </source>
</evidence>
<dbReference type="PANTHER" id="PTHR21600:SF71">
    <property type="entry name" value="PSEUDOURIDINE SYNTHASE"/>
    <property type="match status" value="1"/>
</dbReference>
<dbReference type="AlphaFoldDB" id="A0A1I2MPQ6"/>
<dbReference type="SUPFAM" id="SSF55120">
    <property type="entry name" value="Pseudouridine synthase"/>
    <property type="match status" value="1"/>
</dbReference>
<name>A0A1I2MPQ6_9BACI</name>
<proteinExistence type="inferred from homology"/>
<evidence type="ECO:0000256" key="2">
    <source>
        <dbReference type="ARBA" id="ARBA00010876"/>
    </source>
</evidence>
<dbReference type="GO" id="GO:0009982">
    <property type="term" value="F:pseudouridine synthase activity"/>
    <property type="evidence" value="ECO:0007669"/>
    <property type="project" value="InterPro"/>
</dbReference>
<dbReference type="GO" id="GO:0140098">
    <property type="term" value="F:catalytic activity, acting on RNA"/>
    <property type="evidence" value="ECO:0007669"/>
    <property type="project" value="UniProtKB-ARBA"/>
</dbReference>
<accession>A0A1I2MPQ6</accession>